<reference evidence="2" key="1">
    <citation type="submission" date="2020-05" db="EMBL/GenBank/DDBJ databases">
        <title>Novel species in genus Nocardioides.</title>
        <authorList>
            <person name="Zhang G."/>
        </authorList>
    </citation>
    <scope>NUCLEOTIDE SEQUENCE [LARGE SCALE GENOMIC DNA]</scope>
    <source>
        <strain evidence="2">zg-1050</strain>
    </source>
</reference>
<dbReference type="InterPro" id="IPR007351">
    <property type="entry name" value="YjbR"/>
</dbReference>
<organism evidence="1 2">
    <name type="scientific">Berryella wangjianweii</name>
    <dbReference type="NCBI Taxonomy" id="2734634"/>
    <lineage>
        <taxon>Bacteria</taxon>
        <taxon>Bacillati</taxon>
        <taxon>Actinomycetota</taxon>
        <taxon>Coriobacteriia</taxon>
        <taxon>Eggerthellales</taxon>
        <taxon>Eggerthellaceae</taxon>
        <taxon>Berryella</taxon>
    </lineage>
</organism>
<dbReference type="KEGG" id="bwa:HLV38_02570"/>
<accession>A0A6M8J9I9</accession>
<dbReference type="GO" id="GO:0003677">
    <property type="term" value="F:DNA binding"/>
    <property type="evidence" value="ECO:0007669"/>
    <property type="project" value="UniProtKB-KW"/>
</dbReference>
<evidence type="ECO:0000313" key="2">
    <source>
        <dbReference type="Proteomes" id="UP000503297"/>
    </source>
</evidence>
<dbReference type="InterPro" id="IPR058532">
    <property type="entry name" value="YjbR/MT2646/Rv2570-like"/>
</dbReference>
<name>A0A6M8J9I9_9ACTN</name>
<sequence length="111" mass="12554">MYDFARGWEAARVHGKWFMLATVRDETRLVSMKAHPDDVQALTHEFAAVQPGYHLNKRHWITVLPNADADERLVTALVLESYLAVVAKLPKRDRPADLGAFASSLRAELLE</sequence>
<dbReference type="Gene3D" id="3.90.1150.30">
    <property type="match status" value="1"/>
</dbReference>
<dbReference type="InterPro" id="IPR038056">
    <property type="entry name" value="YjbR-like_sf"/>
</dbReference>
<proteinExistence type="predicted"/>
<keyword evidence="1" id="KW-0238">DNA-binding</keyword>
<evidence type="ECO:0000313" key="1">
    <source>
        <dbReference type="EMBL" id="QKF07989.1"/>
    </source>
</evidence>
<gene>
    <name evidence="1" type="ORF">HLV38_02570</name>
</gene>
<dbReference type="Proteomes" id="UP000503297">
    <property type="component" value="Chromosome"/>
</dbReference>
<dbReference type="SUPFAM" id="SSF142906">
    <property type="entry name" value="YjbR-like"/>
    <property type="match status" value="1"/>
</dbReference>
<dbReference type="Pfam" id="PF04237">
    <property type="entry name" value="YjbR"/>
    <property type="match status" value="1"/>
</dbReference>
<protein>
    <submittedName>
        <fullName evidence="1">MmcQ/YjbR family DNA-binding protein</fullName>
    </submittedName>
</protein>
<dbReference type="AlphaFoldDB" id="A0A6M8J9I9"/>
<dbReference type="PANTHER" id="PTHR35145">
    <property type="entry name" value="CYTOPLASMIC PROTEIN-RELATED"/>
    <property type="match status" value="1"/>
</dbReference>
<dbReference type="EMBL" id="CP053716">
    <property type="protein sequence ID" value="QKF07989.1"/>
    <property type="molecule type" value="Genomic_DNA"/>
</dbReference>
<keyword evidence="2" id="KW-1185">Reference proteome</keyword>
<dbReference type="PANTHER" id="PTHR35145:SF1">
    <property type="entry name" value="CYTOPLASMIC PROTEIN"/>
    <property type="match status" value="1"/>
</dbReference>